<dbReference type="OrthoDB" id="10554733at2759"/>
<dbReference type="Proteomes" id="UP000789524">
    <property type="component" value="Unassembled WGS sequence"/>
</dbReference>
<gene>
    <name evidence="1" type="ORF">DCHRY22_LOCUS6371</name>
</gene>
<name>A0A8J2VSA1_9NEOP</name>
<reference evidence="1" key="1">
    <citation type="submission" date="2021-09" db="EMBL/GenBank/DDBJ databases">
        <authorList>
            <person name="Martin H S."/>
        </authorList>
    </citation>
    <scope>NUCLEOTIDE SEQUENCE</scope>
</reference>
<dbReference type="AlphaFoldDB" id="A0A8J2VSA1"/>
<protein>
    <submittedName>
        <fullName evidence="1">(African queen) hypothetical protein</fullName>
    </submittedName>
</protein>
<evidence type="ECO:0000313" key="1">
    <source>
        <dbReference type="EMBL" id="CAG9565559.1"/>
    </source>
</evidence>
<dbReference type="EMBL" id="CAKASE010000053">
    <property type="protein sequence ID" value="CAG9565559.1"/>
    <property type="molecule type" value="Genomic_DNA"/>
</dbReference>
<keyword evidence="2" id="KW-1185">Reference proteome</keyword>
<organism evidence="1 2">
    <name type="scientific">Danaus chrysippus</name>
    <name type="common">African queen</name>
    <dbReference type="NCBI Taxonomy" id="151541"/>
    <lineage>
        <taxon>Eukaryota</taxon>
        <taxon>Metazoa</taxon>
        <taxon>Ecdysozoa</taxon>
        <taxon>Arthropoda</taxon>
        <taxon>Hexapoda</taxon>
        <taxon>Insecta</taxon>
        <taxon>Pterygota</taxon>
        <taxon>Neoptera</taxon>
        <taxon>Endopterygota</taxon>
        <taxon>Lepidoptera</taxon>
        <taxon>Glossata</taxon>
        <taxon>Ditrysia</taxon>
        <taxon>Papilionoidea</taxon>
        <taxon>Nymphalidae</taxon>
        <taxon>Danainae</taxon>
        <taxon>Danaini</taxon>
        <taxon>Danaina</taxon>
        <taxon>Danaus</taxon>
        <taxon>Anosia</taxon>
    </lineage>
</organism>
<proteinExistence type="predicted"/>
<evidence type="ECO:0000313" key="2">
    <source>
        <dbReference type="Proteomes" id="UP000789524"/>
    </source>
</evidence>
<accession>A0A8J2VSA1</accession>
<sequence>MPMFQDANTISSGHDSYGLHNSAGVPNRFLVVARNCPLGYTRKLFQTVPFQQVSPFSGGDERVPLVTQYQQNRTHVPAETENTVSLTFPSLPDTAPYNGKTRHAKLLIDRVYRIPL</sequence>
<comment type="caution">
    <text evidence="1">The sequence shown here is derived from an EMBL/GenBank/DDBJ whole genome shotgun (WGS) entry which is preliminary data.</text>
</comment>